<evidence type="ECO:0000256" key="1">
    <source>
        <dbReference type="SAM" id="SignalP"/>
    </source>
</evidence>
<protein>
    <recommendedName>
        <fullName evidence="2">Reverse transcriptase domain-containing protein</fullName>
    </recommendedName>
</protein>
<dbReference type="EMBL" id="NBSK02000004">
    <property type="protein sequence ID" value="KAJ0214464.1"/>
    <property type="molecule type" value="Genomic_DNA"/>
</dbReference>
<feature type="domain" description="Reverse transcriptase" evidence="2">
    <location>
        <begin position="6"/>
        <end position="119"/>
    </location>
</feature>
<evidence type="ECO:0000313" key="3">
    <source>
        <dbReference type="EMBL" id="KAJ0214464.1"/>
    </source>
</evidence>
<dbReference type="InterPro" id="IPR000477">
    <property type="entry name" value="RT_dom"/>
</dbReference>
<comment type="caution">
    <text evidence="3">The sequence shown here is derived from an EMBL/GenBank/DDBJ whole genome shotgun (WGS) entry which is preliminary data.</text>
</comment>
<evidence type="ECO:0000259" key="2">
    <source>
        <dbReference type="Pfam" id="PF00078"/>
    </source>
</evidence>
<accession>A0A9R1XJ09</accession>
<organism evidence="3 4">
    <name type="scientific">Lactuca sativa</name>
    <name type="common">Garden lettuce</name>
    <dbReference type="NCBI Taxonomy" id="4236"/>
    <lineage>
        <taxon>Eukaryota</taxon>
        <taxon>Viridiplantae</taxon>
        <taxon>Streptophyta</taxon>
        <taxon>Embryophyta</taxon>
        <taxon>Tracheophyta</taxon>
        <taxon>Spermatophyta</taxon>
        <taxon>Magnoliopsida</taxon>
        <taxon>eudicotyledons</taxon>
        <taxon>Gunneridae</taxon>
        <taxon>Pentapetalae</taxon>
        <taxon>asterids</taxon>
        <taxon>campanulids</taxon>
        <taxon>Asterales</taxon>
        <taxon>Asteraceae</taxon>
        <taxon>Cichorioideae</taxon>
        <taxon>Cichorieae</taxon>
        <taxon>Lactucinae</taxon>
        <taxon>Lactuca</taxon>
    </lineage>
</organism>
<dbReference type="PANTHER" id="PTHR33116">
    <property type="entry name" value="REVERSE TRANSCRIPTASE ZINC-BINDING DOMAIN-CONTAINING PROTEIN-RELATED-RELATED"/>
    <property type="match status" value="1"/>
</dbReference>
<keyword evidence="4" id="KW-1185">Reference proteome</keyword>
<dbReference type="PANTHER" id="PTHR33116:SF81">
    <property type="entry name" value="RNA-DIRECTED DNA POLYMERASE"/>
    <property type="match status" value="1"/>
</dbReference>
<feature type="signal peptide" evidence="1">
    <location>
        <begin position="1"/>
        <end position="26"/>
    </location>
</feature>
<dbReference type="AlphaFoldDB" id="A0A9R1XJ09"/>
<feature type="chain" id="PRO_5040335464" description="Reverse transcriptase domain-containing protein" evidence="1">
    <location>
        <begin position="27"/>
        <end position="151"/>
    </location>
</feature>
<evidence type="ECO:0000313" key="4">
    <source>
        <dbReference type="Proteomes" id="UP000235145"/>
    </source>
</evidence>
<reference evidence="3 4" key="1">
    <citation type="journal article" date="2017" name="Nat. Commun.">
        <title>Genome assembly with in vitro proximity ligation data and whole-genome triplication in lettuce.</title>
        <authorList>
            <person name="Reyes-Chin-Wo S."/>
            <person name="Wang Z."/>
            <person name="Yang X."/>
            <person name="Kozik A."/>
            <person name="Arikit S."/>
            <person name="Song C."/>
            <person name="Xia L."/>
            <person name="Froenicke L."/>
            <person name="Lavelle D.O."/>
            <person name="Truco M.J."/>
            <person name="Xia R."/>
            <person name="Zhu S."/>
            <person name="Xu C."/>
            <person name="Xu H."/>
            <person name="Xu X."/>
            <person name="Cox K."/>
            <person name="Korf I."/>
            <person name="Meyers B.C."/>
            <person name="Michelmore R.W."/>
        </authorList>
    </citation>
    <scope>NUCLEOTIDE SEQUENCE [LARGE SCALE GENOMIC DNA]</scope>
    <source>
        <strain evidence="4">cv. Salinas</strain>
        <tissue evidence="3">Seedlings</tissue>
    </source>
</reference>
<dbReference type="PROSITE" id="PS51257">
    <property type="entry name" value="PROKAR_LIPOPROTEIN"/>
    <property type="match status" value="1"/>
</dbReference>
<name>A0A9R1XJ09_LACSA</name>
<dbReference type="Proteomes" id="UP000235145">
    <property type="component" value="Unassembled WGS sequence"/>
</dbReference>
<proteinExistence type="predicted"/>
<sequence>MNFGSKWRSWVAGCLSSGCASVVVNGAPMKEFEIKRGVRQRDPPSPFLFIIMMEVYEAHLFRGVSLSINGLDLSHLMYADDVTFIGKWYPFNKSNLNRLLRCFYVVFGLTVNLQKSKGYGVRMEYNVISRLAVILNCVHGSFPFIYLALLI</sequence>
<keyword evidence="1" id="KW-0732">Signal</keyword>
<dbReference type="Pfam" id="PF00078">
    <property type="entry name" value="RVT_1"/>
    <property type="match status" value="1"/>
</dbReference>
<gene>
    <name evidence="3" type="ORF">LSAT_V11C400169500</name>
</gene>